<reference evidence="1 2" key="1">
    <citation type="submission" date="2015-07" db="EMBL/GenBank/DDBJ databases">
        <title>A draft genome sequence of Mycobacterium wolinskyi.</title>
        <authorList>
            <person name="de Man T.J."/>
            <person name="Perry K.A."/>
            <person name="Coulliette A.D."/>
            <person name="Jensen B."/>
            <person name="Toney N.C."/>
            <person name="Limbago B.M."/>
            <person name="Noble-Wang J."/>
        </authorList>
    </citation>
    <scope>NUCLEOTIDE SEQUENCE [LARGE SCALE GENOMIC DNA]</scope>
    <source>
        <strain evidence="1 2">CDC_01</strain>
    </source>
</reference>
<sequence length="86" mass="8734">MLSAAVVALGAVTATAHPAYLPQAASTHIVPVLGSLAFQSVWSHPVGFVPQRARELLDAARSAVDNALGVMGSPPEVRVPAHQSGG</sequence>
<name>A0A132PR58_9MYCO</name>
<evidence type="ECO:0000313" key="1">
    <source>
        <dbReference type="EMBL" id="KWX24687.1"/>
    </source>
</evidence>
<comment type="caution">
    <text evidence="1">The sequence shown here is derived from an EMBL/GenBank/DDBJ whole genome shotgun (WGS) entry which is preliminary data.</text>
</comment>
<protein>
    <submittedName>
        <fullName evidence="1">Uncharacterized protein</fullName>
    </submittedName>
</protein>
<keyword evidence="2" id="KW-1185">Reference proteome</keyword>
<accession>A0A132PR58</accession>
<evidence type="ECO:0000313" key="2">
    <source>
        <dbReference type="Proteomes" id="UP000070612"/>
    </source>
</evidence>
<gene>
    <name evidence="1" type="ORF">AFM11_08440</name>
</gene>
<dbReference type="Proteomes" id="UP000070612">
    <property type="component" value="Unassembled WGS sequence"/>
</dbReference>
<dbReference type="PATRIC" id="fig|59750.3.peg.5536"/>
<organism evidence="1 2">
    <name type="scientific">Mycolicibacterium wolinskyi</name>
    <dbReference type="NCBI Taxonomy" id="59750"/>
    <lineage>
        <taxon>Bacteria</taxon>
        <taxon>Bacillati</taxon>
        <taxon>Actinomycetota</taxon>
        <taxon>Actinomycetes</taxon>
        <taxon>Mycobacteriales</taxon>
        <taxon>Mycobacteriaceae</taxon>
        <taxon>Mycolicibacterium</taxon>
    </lineage>
</organism>
<dbReference type="RefSeq" id="WP_067846451.1">
    <property type="nucleotide sequence ID" value="NZ_LGTW01000004.1"/>
</dbReference>
<dbReference type="AlphaFoldDB" id="A0A132PR58"/>
<dbReference type="EMBL" id="LGTW01000004">
    <property type="protein sequence ID" value="KWX24687.1"/>
    <property type="molecule type" value="Genomic_DNA"/>
</dbReference>
<proteinExistence type="predicted"/>